<dbReference type="Gene3D" id="3.30.420.10">
    <property type="entry name" value="Ribonuclease H-like superfamily/Ribonuclease H"/>
    <property type="match status" value="1"/>
</dbReference>
<dbReference type="Pfam" id="PF00078">
    <property type="entry name" value="RVT_1"/>
    <property type="match status" value="1"/>
</dbReference>
<keyword evidence="1" id="KW-0479">Metal-binding</keyword>
<feature type="compositionally biased region" description="Basic and acidic residues" evidence="2">
    <location>
        <begin position="2624"/>
        <end position="2636"/>
    </location>
</feature>
<organism evidence="5 6">
    <name type="scientific">Tenebrio molitor</name>
    <name type="common">Yellow mealworm beetle</name>
    <dbReference type="NCBI Taxonomy" id="7067"/>
    <lineage>
        <taxon>Eukaryota</taxon>
        <taxon>Metazoa</taxon>
        <taxon>Ecdysozoa</taxon>
        <taxon>Arthropoda</taxon>
        <taxon>Hexapoda</taxon>
        <taxon>Insecta</taxon>
        <taxon>Pterygota</taxon>
        <taxon>Neoptera</taxon>
        <taxon>Endopterygota</taxon>
        <taxon>Coleoptera</taxon>
        <taxon>Polyphaga</taxon>
        <taxon>Cucujiformia</taxon>
        <taxon>Tenebrionidae</taxon>
        <taxon>Tenebrio</taxon>
    </lineage>
</organism>
<keyword evidence="1" id="KW-0863">Zinc-finger</keyword>
<evidence type="ECO:0000313" key="5">
    <source>
        <dbReference type="EMBL" id="KAH0815914.1"/>
    </source>
</evidence>
<dbReference type="InterPro" id="IPR000477">
    <property type="entry name" value="RT_dom"/>
</dbReference>
<evidence type="ECO:0000259" key="4">
    <source>
        <dbReference type="PROSITE" id="PS50878"/>
    </source>
</evidence>
<dbReference type="SUPFAM" id="SSF53098">
    <property type="entry name" value="Ribonuclease H-like"/>
    <property type="match status" value="1"/>
</dbReference>
<evidence type="ECO:0000259" key="3">
    <source>
        <dbReference type="PROSITE" id="PS50158"/>
    </source>
</evidence>
<keyword evidence="1" id="KW-0862">Zinc</keyword>
<feature type="region of interest" description="Disordered" evidence="2">
    <location>
        <begin position="2608"/>
        <end position="2654"/>
    </location>
</feature>
<dbReference type="SUPFAM" id="SSF56219">
    <property type="entry name" value="DNase I-like"/>
    <property type="match status" value="1"/>
</dbReference>
<dbReference type="PROSITE" id="PS50878">
    <property type="entry name" value="RT_POL"/>
    <property type="match status" value="1"/>
</dbReference>
<evidence type="ECO:0000256" key="1">
    <source>
        <dbReference type="PROSITE-ProRule" id="PRU00047"/>
    </source>
</evidence>
<dbReference type="GO" id="GO:0071897">
    <property type="term" value="P:DNA biosynthetic process"/>
    <property type="evidence" value="ECO:0007669"/>
    <property type="project" value="UniProtKB-ARBA"/>
</dbReference>
<proteinExistence type="predicted"/>
<feature type="domain" description="CCHC-type" evidence="3">
    <location>
        <begin position="734"/>
        <end position="750"/>
    </location>
</feature>
<dbReference type="InterPro" id="IPR012337">
    <property type="entry name" value="RNaseH-like_sf"/>
</dbReference>
<dbReference type="Gene3D" id="3.60.10.10">
    <property type="entry name" value="Endonuclease/exonuclease/phosphatase"/>
    <property type="match status" value="1"/>
</dbReference>
<dbReference type="InterPro" id="IPR036691">
    <property type="entry name" value="Endo/exonu/phosph_ase_sf"/>
</dbReference>
<gene>
    <name evidence="5" type="ORF">GEV33_006875</name>
</gene>
<dbReference type="Pfam" id="PF18701">
    <property type="entry name" value="DUF5641"/>
    <property type="match status" value="1"/>
</dbReference>
<dbReference type="GO" id="GO:0042575">
    <property type="term" value="C:DNA polymerase complex"/>
    <property type="evidence" value="ECO:0007669"/>
    <property type="project" value="UniProtKB-ARBA"/>
</dbReference>
<name>A0A8J6HJS3_TENMO</name>
<accession>A0A8J6HJS3</accession>
<dbReference type="InterPro" id="IPR001878">
    <property type="entry name" value="Znf_CCHC"/>
</dbReference>
<dbReference type="PANTHER" id="PTHR47331:SF1">
    <property type="entry name" value="GAG-LIKE PROTEIN"/>
    <property type="match status" value="1"/>
</dbReference>
<dbReference type="GO" id="GO:0003676">
    <property type="term" value="F:nucleic acid binding"/>
    <property type="evidence" value="ECO:0007669"/>
    <property type="project" value="InterPro"/>
</dbReference>
<feature type="region of interest" description="Disordered" evidence="2">
    <location>
        <begin position="2804"/>
        <end position="2854"/>
    </location>
</feature>
<sequence>MLPVDSDELADPYYFREAKIGLILGADIYGSLLRQDTTLGWVVTGSVPPPEPTRAVYQCTSLEETTKELHRFWETEEVSVPEQPLAPEDALCEEHFRETYSRNMDGRFMVRLPSRPHVLLSGDNNRSSCARSLRALKRRFVREPLLEGTYSVFLTEYEKLGHMSIVPPPAPDQSCWYLPHHAVQQQSPRGTKLRVVFDATRSNTAGCSLNASLLTGPSLLVDLSLLLLRWRNYRYVFTSDIVKMFRQILVHPDDQDLQRILWNSRKPELFESWPPSNVTTYPLVLPVSMKTPTWMTSCQAQIRSQKRSVASGQRTTDYLPFGTTEAAASSTQPVLPGQPAKMFGVMWSPASDEFLFEFTPPDPGDSDSAATRVECSSFIKVQLLCKFVPVSRSLCVCEFLALPSPIMATQSSSSVICTRRNTIPGETSVATQLATPTQFEDSDLENPRSIIEVCSANLTVARDFLLTLKESNSKRQNTLLALDLIQRGLVALLACNLESTASTQGSSIDEKRICDIVREAVSSQLSNTAAAPTYGAIAARAPTVAPTSKQVAISAPAPPKFKMTVIPEPDCLGIRTAEDTKKILQSRTPRDYGIRVDKIIPLKDNAVLLESRCDSILKLSDSQILKDLRLKAVPIKKRWPRMLIADVPASVTQDQLTEELSAQNLPDSIPEQFIGKIFKHGRKASGASQSRALTDSVNYVVELHPAARKHFLQTGRVYTTWRSHPIRDFLEVTRCYNCQHYGHLSRNCKSPQACGFCSSTTHESTNVCPIFKHRLQEAINSTQLMDNKLKVIQVNLRKSRTATEELTAHMLRNNIFIALVQEPYICRHGSNYKIPNLNGLQMAASTSAKFLAAIIYNKDCASPLFVPQLSNSHIAVISAQLETTQLFFASVFLPPSTDIRTEIPALQRAVEATAECFWEELHRPTLTTPSATPHIEDWKVSECITMSDHNAVTFTCRIDSASNTTTEIKPKYAIDYSLVTPDYIAETLQGWSDEFDEKFPDLPSPAKIEEAADFLYKSVHKCIGAKLIRRKRFAHRPDWWTDEIERHRKVYMAKKTLLYRNRHPDYSDHLYSEMKTARERFKRKLAVARKKSWDRFVQHDLNENPWGITYKLAAEKFHRVGVLSCFTRDDDTITLTPRDTLEYLLYKLLPDDDPSSNTGLQHDSHRDFISITPLNHNTDPFSIEELDRLVHELRPNKAPGLDRLSGRVIKLTHPHTGQSLLRIMNACWNLGYFPRTWKHGNLVILLKDPAGDTGNVKNYRPITLLPIYGKLLEKIIKTKLSNALTPLHSPHQFGFTSGRSTTDALLTYKAAVSDSPRKYVLTIFVDIRGAFDNVWWPGLFDTLRTKQLPHEILAIIKSYLTDRSVSFTQGKVTATKNITKGCPQGSVLGPTLWNLLLDPLLDSVWPEGTKAVAHADDLAIIIAHDSRKTLKIRAQAALELVTNWATKKKLLLSTEKTVFMVHKSPSRVHHRDLRLLLYDAPIKQVKTHRYLGITIDPKFNFEINAAHTTQRARNITLGLRRRAARHWGQSAPATLRAIYRGAILPILKYASPVWIGTIRRSKVNWKYLSLYGTFARLLTNNYVSVSTDAAGVLAGILPIDLEIERANTLRALKRGRVSMFQDELIVPGNFDTVTHAAQYLQLRAEAIWQARWDNSTKDRTTYAFLPAVTTDIATLPALDFVRTQVLTGHGNFRCHLHRIGKEDDDTCDACPGATDDPIHRVLDCPKYLAAQELINEETRSWPPLLTQRLTTRHIIFEARVLPSHLEIVTTRIQDTASTAQATFSTPTGVKHATLTTSFLPRQVWIPAAQSMVMKFIRSCVPCFRFRPRHGGQLMGQLPPAQVTPARPFSRIGFDYAGPIMCRTTAGRGHKSYKAYIALFVRLCAELYSDNGNTFVGADAELRRLFESASDLYKDVAATLAQDGTTWSFIPSYTPHFGGLWESVKSLLLKAIEPRTLTFGEMTTYLAQVEACLNSRPLTPLSSDASDITALTPAHFLVGSTLRLVPEPPIDEDPSRIIYRNYLQQRSRWRSATANFAVGQLVLVHDHRCPPAKWILGRVTATHPGADGLLPTADSNHFRPPKEFPEKPSSAVASMNVRSHLVIVLSFRNLLVLNITFMRIKLTEGLRWRTTVCLSFLSERSTRTDVPTTCSEQRADFQSDRLSPSSVKQKVNIETVNIIANKLSGKSDANVKKTRRRPRSENRDNEGEEHIMKRPQKVTKKNKMDDQVSLHNKFQPLSDQEDTDAEDHDSETEQMEDEEEMKQTESVKAEKPPPIIMHAKYNYNELITFCKKHTKNGVNIKYTKDKTIIFANEIEDFKNLKQELKESEKPQWHTYVTKDERTHGFVIYGLQNRPEVQEVKDDLIKKNINCRIVYMMITKSPLYVVITDNKTTLNDLQDKVRTVQHVVVTWKKLMNEQKGDNSVPQALNVQTAVKDTLPTARIASHINHEGHIWKKIRSAASEKRSNKIKKNVTYVPAPLPTTNPWTTHQTLPSKTSELEPTKLATTICQWDKLLRNAKTKDNSLWKLARSRTKKRSEILPITDSNNKEAINDQQKTECLASYFQNVHNNSIATIIMEHVEDPSEEEIEYCTPPEIQDKAHDVSLNLLPEKSREGSRTFQNGLSDPDFRYRSRRNCERRGKRRRPEGTPTIRCGGSRLLTRGSTTLRFGGSDIATLLSRSHPPGSFRRARPHAGQPSVEDPSIQEPEGGGDPYRRRPRQTIALDYMGPYYSRRQPLLAARSYGWESYSNYSPTETLVEFGFGLNVPNHKPKWVSPVRIIADARGNCYWIERGAYATREHLDNLRLAPGKVAPDADTTQEPDETGDEEEAQEPITVGQFLPDQPPPKQPKSRRHRRQ</sequence>
<evidence type="ECO:0000256" key="2">
    <source>
        <dbReference type="SAM" id="MobiDB-lite"/>
    </source>
</evidence>
<dbReference type="Proteomes" id="UP000719412">
    <property type="component" value="Unassembled WGS sequence"/>
</dbReference>
<feature type="domain" description="Reverse transcriptase" evidence="4">
    <location>
        <begin position="1226"/>
        <end position="1495"/>
    </location>
</feature>
<feature type="compositionally biased region" description="Basic and acidic residues" evidence="2">
    <location>
        <begin position="2198"/>
        <end position="2211"/>
    </location>
</feature>
<reference evidence="5" key="2">
    <citation type="submission" date="2021-08" db="EMBL/GenBank/DDBJ databases">
        <authorList>
            <person name="Eriksson T."/>
        </authorList>
    </citation>
    <scope>NUCLEOTIDE SEQUENCE</scope>
    <source>
        <strain evidence="5">Stoneville</strain>
        <tissue evidence="5">Whole head</tissue>
    </source>
</reference>
<dbReference type="PANTHER" id="PTHR47331">
    <property type="entry name" value="PHD-TYPE DOMAIN-CONTAINING PROTEIN"/>
    <property type="match status" value="1"/>
</dbReference>
<feature type="region of interest" description="Disordered" evidence="2">
    <location>
        <begin position="2185"/>
        <end position="2268"/>
    </location>
</feature>
<dbReference type="SUPFAM" id="SSF57756">
    <property type="entry name" value="Retrovirus zinc finger-like domains"/>
    <property type="match status" value="1"/>
</dbReference>
<feature type="compositionally biased region" description="Polar residues" evidence="2">
    <location>
        <begin position="2228"/>
        <end position="2237"/>
    </location>
</feature>
<protein>
    <submittedName>
        <fullName evidence="5">Uncharacterized protein</fullName>
    </submittedName>
</protein>
<dbReference type="PROSITE" id="PS50158">
    <property type="entry name" value="ZF_CCHC"/>
    <property type="match status" value="1"/>
</dbReference>
<dbReference type="GO" id="GO:0008270">
    <property type="term" value="F:zinc ion binding"/>
    <property type="evidence" value="ECO:0007669"/>
    <property type="project" value="UniProtKB-KW"/>
</dbReference>
<dbReference type="CDD" id="cd01650">
    <property type="entry name" value="RT_nLTR_like"/>
    <property type="match status" value="1"/>
</dbReference>
<dbReference type="SUPFAM" id="SSF56672">
    <property type="entry name" value="DNA/RNA polymerases"/>
    <property type="match status" value="2"/>
</dbReference>
<feature type="compositionally biased region" description="Acidic residues" evidence="2">
    <location>
        <begin position="2238"/>
        <end position="2259"/>
    </location>
</feature>
<dbReference type="EMBL" id="JABDTM020022406">
    <property type="protein sequence ID" value="KAH0815914.1"/>
    <property type="molecule type" value="Genomic_DNA"/>
</dbReference>
<dbReference type="InterPro" id="IPR036397">
    <property type="entry name" value="RNaseH_sf"/>
</dbReference>
<reference evidence="5" key="1">
    <citation type="journal article" date="2020" name="J Insects Food Feed">
        <title>The yellow mealworm (Tenebrio molitor) genome: a resource for the emerging insects as food and feed industry.</title>
        <authorList>
            <person name="Eriksson T."/>
            <person name="Andere A."/>
            <person name="Kelstrup H."/>
            <person name="Emery V."/>
            <person name="Picard C."/>
        </authorList>
    </citation>
    <scope>NUCLEOTIDE SEQUENCE</scope>
    <source>
        <strain evidence="5">Stoneville</strain>
        <tissue evidence="5">Whole head</tissue>
    </source>
</reference>
<dbReference type="Gene3D" id="4.10.60.10">
    <property type="entry name" value="Zinc finger, CCHC-type"/>
    <property type="match status" value="1"/>
</dbReference>
<dbReference type="InterPro" id="IPR043502">
    <property type="entry name" value="DNA/RNA_pol_sf"/>
</dbReference>
<keyword evidence="6" id="KW-1185">Reference proteome</keyword>
<feature type="region of interest" description="Disordered" evidence="2">
    <location>
        <begin position="2672"/>
        <end position="2713"/>
    </location>
</feature>
<feature type="compositionally biased region" description="Acidic residues" evidence="2">
    <location>
        <begin position="2814"/>
        <end position="2828"/>
    </location>
</feature>
<evidence type="ECO:0000313" key="6">
    <source>
        <dbReference type="Proteomes" id="UP000719412"/>
    </source>
</evidence>
<dbReference type="InterPro" id="IPR036875">
    <property type="entry name" value="Znf_CCHC_sf"/>
</dbReference>
<comment type="caution">
    <text evidence="5">The sequence shown here is derived from an EMBL/GenBank/DDBJ whole genome shotgun (WGS) entry which is preliminary data.</text>
</comment>
<dbReference type="InterPro" id="IPR040676">
    <property type="entry name" value="DUF5641"/>
</dbReference>